<dbReference type="OrthoDB" id="6339427at2759"/>
<comment type="caution">
    <text evidence="8">The sequence shown here is derived from an EMBL/GenBank/DDBJ whole genome shotgun (WGS) entry which is preliminary data.</text>
</comment>
<keyword evidence="3 6" id="KW-0812">Transmembrane</keyword>
<evidence type="ECO:0000313" key="9">
    <source>
        <dbReference type="Proteomes" id="UP000541444"/>
    </source>
</evidence>
<dbReference type="Pfam" id="PF00083">
    <property type="entry name" value="Sugar_tr"/>
    <property type="match status" value="1"/>
</dbReference>
<dbReference type="SUPFAM" id="SSF103473">
    <property type="entry name" value="MFS general substrate transporter"/>
    <property type="match status" value="1"/>
</dbReference>
<evidence type="ECO:0000313" key="8">
    <source>
        <dbReference type="EMBL" id="KAF6136911.1"/>
    </source>
</evidence>
<sequence length="121" mass="12991">MSGAILFIKDDLKIALVQQQILIGSLNIFSLFGALASGKTMDMVGMRYTIILATTTFLIGALLMGLAPSNSFLLAGWAIAGIGAGYSLMIVHVYTVKFKLVLLPRVRVGYVRPEDQTGPIT</sequence>
<comment type="subcellular location">
    <subcellularLocation>
        <location evidence="1">Membrane</location>
        <topology evidence="1">Multi-pass membrane protein</topology>
    </subcellularLocation>
</comment>
<dbReference type="Proteomes" id="UP000541444">
    <property type="component" value="Unassembled WGS sequence"/>
</dbReference>
<keyword evidence="5 6" id="KW-0472">Membrane</keyword>
<protein>
    <recommendedName>
        <fullName evidence="7">Major facilitator superfamily (MFS) profile domain-containing protein</fullName>
    </recommendedName>
</protein>
<gene>
    <name evidence="8" type="ORF">GIB67_018950</name>
</gene>
<proteinExistence type="predicted"/>
<evidence type="ECO:0000256" key="6">
    <source>
        <dbReference type="SAM" id="Phobius"/>
    </source>
</evidence>
<dbReference type="PROSITE" id="PS50850">
    <property type="entry name" value="MFS"/>
    <property type="match status" value="1"/>
</dbReference>
<dbReference type="PANTHER" id="PTHR48020:SF49">
    <property type="entry name" value="SUGAR TRANSPORTER"/>
    <property type="match status" value="1"/>
</dbReference>
<evidence type="ECO:0000256" key="3">
    <source>
        <dbReference type="ARBA" id="ARBA00022692"/>
    </source>
</evidence>
<feature type="transmembrane region" description="Helical" evidence="6">
    <location>
        <begin position="16"/>
        <end position="36"/>
    </location>
</feature>
<evidence type="ECO:0000259" key="7">
    <source>
        <dbReference type="PROSITE" id="PS50850"/>
    </source>
</evidence>
<dbReference type="InterPro" id="IPR005828">
    <property type="entry name" value="MFS_sugar_transport-like"/>
</dbReference>
<name>A0A7J7L2Q2_9MAGN</name>
<dbReference type="AlphaFoldDB" id="A0A7J7L2Q2"/>
<accession>A0A7J7L2Q2</accession>
<evidence type="ECO:0000256" key="1">
    <source>
        <dbReference type="ARBA" id="ARBA00004141"/>
    </source>
</evidence>
<dbReference type="PANTHER" id="PTHR48020">
    <property type="entry name" value="PROTON MYO-INOSITOL COTRANSPORTER"/>
    <property type="match status" value="1"/>
</dbReference>
<dbReference type="InterPro" id="IPR036259">
    <property type="entry name" value="MFS_trans_sf"/>
</dbReference>
<reference evidence="8 9" key="1">
    <citation type="journal article" date="2020" name="IScience">
        <title>Genome Sequencing of the Endangered Kingdonia uniflora (Circaeasteraceae, Ranunculales) Reveals Potential Mechanisms of Evolutionary Specialization.</title>
        <authorList>
            <person name="Sun Y."/>
            <person name="Deng T."/>
            <person name="Zhang A."/>
            <person name="Moore M.J."/>
            <person name="Landis J.B."/>
            <person name="Lin N."/>
            <person name="Zhang H."/>
            <person name="Zhang X."/>
            <person name="Huang J."/>
            <person name="Zhang X."/>
            <person name="Sun H."/>
            <person name="Wang H."/>
        </authorList>
    </citation>
    <scope>NUCLEOTIDE SEQUENCE [LARGE SCALE GENOMIC DNA]</scope>
    <source>
        <strain evidence="8">TB1705</strain>
        <tissue evidence="8">Leaf</tissue>
    </source>
</reference>
<dbReference type="InterPro" id="IPR020846">
    <property type="entry name" value="MFS_dom"/>
</dbReference>
<feature type="transmembrane region" description="Helical" evidence="6">
    <location>
        <begin position="72"/>
        <end position="95"/>
    </location>
</feature>
<dbReference type="Gene3D" id="1.20.1250.20">
    <property type="entry name" value="MFS general substrate transporter like domains"/>
    <property type="match status" value="1"/>
</dbReference>
<organism evidence="8 9">
    <name type="scientific">Kingdonia uniflora</name>
    <dbReference type="NCBI Taxonomy" id="39325"/>
    <lineage>
        <taxon>Eukaryota</taxon>
        <taxon>Viridiplantae</taxon>
        <taxon>Streptophyta</taxon>
        <taxon>Embryophyta</taxon>
        <taxon>Tracheophyta</taxon>
        <taxon>Spermatophyta</taxon>
        <taxon>Magnoliopsida</taxon>
        <taxon>Ranunculales</taxon>
        <taxon>Circaeasteraceae</taxon>
        <taxon>Kingdonia</taxon>
    </lineage>
</organism>
<keyword evidence="9" id="KW-1185">Reference proteome</keyword>
<keyword evidence="2" id="KW-0813">Transport</keyword>
<dbReference type="GO" id="GO:0022857">
    <property type="term" value="F:transmembrane transporter activity"/>
    <property type="evidence" value="ECO:0007669"/>
    <property type="project" value="InterPro"/>
</dbReference>
<dbReference type="EMBL" id="JACGCM010002668">
    <property type="protein sequence ID" value="KAF6136911.1"/>
    <property type="molecule type" value="Genomic_DNA"/>
</dbReference>
<evidence type="ECO:0000256" key="4">
    <source>
        <dbReference type="ARBA" id="ARBA00022989"/>
    </source>
</evidence>
<feature type="domain" description="Major facilitator superfamily (MFS) profile" evidence="7">
    <location>
        <begin position="1"/>
        <end position="121"/>
    </location>
</feature>
<dbReference type="GO" id="GO:0016020">
    <property type="term" value="C:membrane"/>
    <property type="evidence" value="ECO:0007669"/>
    <property type="project" value="UniProtKB-SubCell"/>
</dbReference>
<feature type="transmembrane region" description="Helical" evidence="6">
    <location>
        <begin position="48"/>
        <end position="66"/>
    </location>
</feature>
<evidence type="ECO:0000256" key="2">
    <source>
        <dbReference type="ARBA" id="ARBA00022448"/>
    </source>
</evidence>
<dbReference type="InterPro" id="IPR050814">
    <property type="entry name" value="Myo-inositol_Transporter"/>
</dbReference>
<keyword evidence="4 6" id="KW-1133">Transmembrane helix</keyword>
<evidence type="ECO:0000256" key="5">
    <source>
        <dbReference type="ARBA" id="ARBA00023136"/>
    </source>
</evidence>